<keyword evidence="8" id="KW-1185">Reference proteome</keyword>
<dbReference type="OrthoDB" id="6270329at2759"/>
<evidence type="ECO:0000256" key="2">
    <source>
        <dbReference type="ARBA" id="ARBA00023125"/>
    </source>
</evidence>
<dbReference type="GO" id="GO:0003677">
    <property type="term" value="F:DNA binding"/>
    <property type="evidence" value="ECO:0007669"/>
    <property type="project" value="UniProtKB-KW"/>
</dbReference>
<dbReference type="PANTHER" id="PTHR32002:SF41">
    <property type="entry name" value="PROTEIN NLP8"/>
    <property type="match status" value="1"/>
</dbReference>
<dbReference type="KEGG" id="pda:103706117"/>
<name>A0A8B7BZ16_PHODC</name>
<dbReference type="InterPro" id="IPR055081">
    <property type="entry name" value="NLP1-9_GAF"/>
</dbReference>
<dbReference type="Proteomes" id="UP000228380">
    <property type="component" value="Chromosome 1"/>
</dbReference>
<dbReference type="InterPro" id="IPR053793">
    <property type="entry name" value="PB1-like"/>
</dbReference>
<feature type="domain" description="PB1" evidence="7">
    <location>
        <begin position="820"/>
        <end position="902"/>
    </location>
</feature>
<feature type="domain" description="RWP-RK" evidence="6">
    <location>
        <begin position="555"/>
        <end position="641"/>
    </location>
</feature>
<evidence type="ECO:0000256" key="4">
    <source>
        <dbReference type="ARBA" id="ARBA00023242"/>
    </source>
</evidence>
<feature type="compositionally biased region" description="Low complexity" evidence="5">
    <location>
        <begin position="785"/>
        <end position="802"/>
    </location>
</feature>
<dbReference type="InterPro" id="IPR000270">
    <property type="entry name" value="PB1_dom"/>
</dbReference>
<evidence type="ECO:0000259" key="7">
    <source>
        <dbReference type="PROSITE" id="PS51745"/>
    </source>
</evidence>
<feature type="region of interest" description="Disordered" evidence="5">
    <location>
        <begin position="538"/>
        <end position="571"/>
    </location>
</feature>
<dbReference type="AlphaFoldDB" id="A0A8B7BZ16"/>
<keyword evidence="3" id="KW-0804">Transcription</keyword>
<dbReference type="GeneID" id="103706117"/>
<feature type="region of interest" description="Disordered" evidence="5">
    <location>
        <begin position="778"/>
        <end position="803"/>
    </location>
</feature>
<reference evidence="8" key="1">
    <citation type="journal article" date="2019" name="Nat. Commun.">
        <title>Genome-wide association mapping of date palm fruit traits.</title>
        <authorList>
            <person name="Hazzouri K.M."/>
            <person name="Gros-Balthazard M."/>
            <person name="Flowers J.M."/>
            <person name="Copetti D."/>
            <person name="Lemansour A."/>
            <person name="Lebrun M."/>
            <person name="Masmoudi K."/>
            <person name="Ferrand S."/>
            <person name="Dhar M.I."/>
            <person name="Fresquez Z.A."/>
            <person name="Rosas U."/>
            <person name="Zhang J."/>
            <person name="Talag J."/>
            <person name="Lee S."/>
            <person name="Kudrna D."/>
            <person name="Powell R.F."/>
            <person name="Leitch I.J."/>
            <person name="Krueger R.R."/>
            <person name="Wing R.A."/>
            <person name="Amiri K.M.A."/>
            <person name="Purugganan M.D."/>
        </authorList>
    </citation>
    <scope>NUCLEOTIDE SEQUENCE [LARGE SCALE GENOMIC DNA]</scope>
    <source>
        <strain evidence="8">cv. Khalas</strain>
    </source>
</reference>
<dbReference type="PROSITE" id="PS51745">
    <property type="entry name" value="PB1"/>
    <property type="match status" value="1"/>
</dbReference>
<dbReference type="InterPro" id="IPR003035">
    <property type="entry name" value="RWP-RK_dom"/>
</dbReference>
<dbReference type="SUPFAM" id="SSF54277">
    <property type="entry name" value="CAD &amp; PB1 domains"/>
    <property type="match status" value="1"/>
</dbReference>
<dbReference type="PROSITE" id="PS51519">
    <property type="entry name" value="RWP_RK"/>
    <property type="match status" value="1"/>
</dbReference>
<dbReference type="Gene3D" id="3.30.450.40">
    <property type="match status" value="1"/>
</dbReference>
<dbReference type="Gene3D" id="3.10.20.90">
    <property type="entry name" value="Phosphatidylinositol 3-kinase Catalytic Subunit, Chain A, domain 1"/>
    <property type="match status" value="1"/>
</dbReference>
<dbReference type="InterPro" id="IPR029016">
    <property type="entry name" value="GAF-like_dom_sf"/>
</dbReference>
<sequence>MDGFSPFLEGNRSPMLEDRFSYPTWMAIDSFTELWSPSIAGQVLSPFNYSVSWLKPGSETLLSSPNSQAPSGDSVPGICDDSRNSAGVDYCFKDDSAPQNSGLQAGFLLNSLQMDVSRRNGLPFNVSDADEGTSVVPKSMMGVSLSERLLMALSLFKESSGAGILAQVWMPVNQGDEYILSTYEQPYLLDQTLAGYREVSRAYTFSAKEAPGSITGLPGRVFVSGMPEWTSNAVHYHRQEYLRVDHARHYDVRGILAVPIFDLNEHSCCGVLELVTVKEKSDFDSEMDSIFQALQAVSLRSVKVCAQKQSLKMGQKSAFTEILDVLRAICHAHMLPLALTWIPLSNNDEGMDECTRDAAEANSISGRKIMLCIQESACYVNDQQMQGFLHACSEHHLQNGQGIAGKAIQSTHAIFSPDVKSCDVHQYPLAHHARKFGLHAAVAIRLRSTHTGNDDYILEFFLPIHCKGSAEQQLLLNNMSTTLQRICRSLRTVSDTKVVRTDVTKEGPGTRQTIPISAEHSQSLRYDAELNLTELSSKFQNMETGKQGDARRGQTKPGSPRHPKKKRSTVEKNISLSVLQQYYSETLKKAAKRIGVCPTTLKKICRRNGILRWPSRDIRKLSHSMRTFQSMIDSVPGVAGILKYDNATGKHFTVVSSPEKQAAIASEPSRRGLPDQFVGNLEEETCLVGRNQINNSGQPQLHHHEANIACVPPFGIGDKCKVTSSGGPSSLAKEKCCHDASSKGGFSSESLKCSIRSKSSCPMAALEEMHTEMDASERIIERSRPSYSSMTDSSSGSASSRPSIKRSLKNNMLAADFGSAIHVKATYKEETVRFKFSLSMGFHELIEVIGKRFKLHSGTFRLRYWDDEEEWVILANESDLQECVEVLQYMESQRLRLLVQDFPCATGSSASSNSLLMRP</sequence>
<accession>A0A8B7BZ16</accession>
<evidence type="ECO:0000313" key="8">
    <source>
        <dbReference type="Proteomes" id="UP000228380"/>
    </source>
</evidence>
<evidence type="ECO:0000259" key="6">
    <source>
        <dbReference type="PROSITE" id="PS51519"/>
    </source>
</evidence>
<dbReference type="SMART" id="SM00666">
    <property type="entry name" value="PB1"/>
    <property type="match status" value="1"/>
</dbReference>
<gene>
    <name evidence="9" type="primary">LOC103706117</name>
</gene>
<dbReference type="Pfam" id="PF02042">
    <property type="entry name" value="RWP-RK"/>
    <property type="match status" value="1"/>
</dbReference>
<dbReference type="SUPFAM" id="SSF55781">
    <property type="entry name" value="GAF domain-like"/>
    <property type="match status" value="1"/>
</dbReference>
<evidence type="ECO:0000256" key="5">
    <source>
        <dbReference type="SAM" id="MobiDB-lite"/>
    </source>
</evidence>
<dbReference type="Pfam" id="PF00564">
    <property type="entry name" value="PB1"/>
    <property type="match status" value="1"/>
</dbReference>
<organism evidence="8 9">
    <name type="scientific">Phoenix dactylifera</name>
    <name type="common">Date palm</name>
    <dbReference type="NCBI Taxonomy" id="42345"/>
    <lineage>
        <taxon>Eukaryota</taxon>
        <taxon>Viridiplantae</taxon>
        <taxon>Streptophyta</taxon>
        <taxon>Embryophyta</taxon>
        <taxon>Tracheophyta</taxon>
        <taxon>Spermatophyta</taxon>
        <taxon>Magnoliopsida</taxon>
        <taxon>Liliopsida</taxon>
        <taxon>Arecaceae</taxon>
        <taxon>Coryphoideae</taxon>
        <taxon>Phoeniceae</taxon>
        <taxon>Phoenix</taxon>
    </lineage>
</organism>
<evidence type="ECO:0000256" key="1">
    <source>
        <dbReference type="ARBA" id="ARBA00023015"/>
    </source>
</evidence>
<evidence type="ECO:0000313" key="9">
    <source>
        <dbReference type="RefSeq" id="XP_008788345.3"/>
    </source>
</evidence>
<keyword evidence="1" id="KW-0805">Transcription regulation</keyword>
<evidence type="ECO:0000256" key="3">
    <source>
        <dbReference type="ARBA" id="ARBA00023163"/>
    </source>
</evidence>
<reference evidence="9" key="2">
    <citation type="submission" date="2025-08" db="UniProtKB">
        <authorList>
            <consortium name="RefSeq"/>
        </authorList>
    </citation>
    <scope>IDENTIFICATION</scope>
    <source>
        <tissue evidence="9">Young leaves</tissue>
    </source>
</reference>
<keyword evidence="2" id="KW-0238">DNA-binding</keyword>
<dbReference type="RefSeq" id="XP_008788345.3">
    <property type="nucleotide sequence ID" value="XM_008790123.4"/>
</dbReference>
<dbReference type="InterPro" id="IPR045012">
    <property type="entry name" value="NLP"/>
</dbReference>
<protein>
    <submittedName>
        <fullName evidence="9">Protein NLP2 isoform X1</fullName>
    </submittedName>
</protein>
<dbReference type="PANTHER" id="PTHR32002">
    <property type="entry name" value="PROTEIN NLP8"/>
    <property type="match status" value="1"/>
</dbReference>
<proteinExistence type="predicted"/>
<keyword evidence="4" id="KW-0539">Nucleus</keyword>
<dbReference type="GO" id="GO:0003700">
    <property type="term" value="F:DNA-binding transcription factor activity"/>
    <property type="evidence" value="ECO:0007669"/>
    <property type="project" value="InterPro"/>
</dbReference>
<dbReference type="Pfam" id="PF22922">
    <property type="entry name" value="GAF_NLP"/>
    <property type="match status" value="1"/>
</dbReference>